<dbReference type="EMBL" id="SGKU01000008">
    <property type="protein sequence ID" value="NFA41831.1"/>
    <property type="molecule type" value="Genomic_DNA"/>
</dbReference>
<name>A0A6M0SKS4_CLOBO</name>
<organism evidence="1 2">
    <name type="scientific">Clostridium botulinum</name>
    <dbReference type="NCBI Taxonomy" id="1491"/>
    <lineage>
        <taxon>Bacteria</taxon>
        <taxon>Bacillati</taxon>
        <taxon>Bacillota</taxon>
        <taxon>Clostridia</taxon>
        <taxon>Eubacteriales</taxon>
        <taxon>Clostridiaceae</taxon>
        <taxon>Clostridium</taxon>
    </lineage>
</organism>
<reference evidence="1 2" key="1">
    <citation type="submission" date="2019-02" db="EMBL/GenBank/DDBJ databases">
        <title>Genome sequencing of Clostridium botulinum clinical isolates.</title>
        <authorList>
            <person name="Brunt J."/>
            <person name="Van Vliet A.H.M."/>
            <person name="Stringer S.C."/>
            <person name="Grant K.A."/>
            <person name="Carter A.C."/>
            <person name="Peck M.W."/>
        </authorList>
    </citation>
    <scope>NUCLEOTIDE SEQUENCE [LARGE SCALE GENOMIC DNA]</scope>
    <source>
        <strain evidence="1 2">H113700579</strain>
    </source>
</reference>
<proteinExistence type="predicted"/>
<sequence>MINELEILKKENGQLRELIKDLQERICNMRKNPKGAGRTPKFNAYEISNIKIARKQGKTLKEISLNHNCSIGLIHKIISQC</sequence>
<evidence type="ECO:0000313" key="2">
    <source>
        <dbReference type="Proteomes" id="UP000472355"/>
    </source>
</evidence>
<protein>
    <recommendedName>
        <fullName evidence="3">Resolvase</fullName>
    </recommendedName>
</protein>
<accession>A0A6M0SKS4</accession>
<gene>
    <name evidence="1" type="ORF">EXM65_04390</name>
</gene>
<dbReference type="AlphaFoldDB" id="A0A6M0SKS4"/>
<evidence type="ECO:0008006" key="3">
    <source>
        <dbReference type="Google" id="ProtNLM"/>
    </source>
</evidence>
<comment type="caution">
    <text evidence="1">The sequence shown here is derived from an EMBL/GenBank/DDBJ whole genome shotgun (WGS) entry which is preliminary data.</text>
</comment>
<dbReference type="Proteomes" id="UP000472355">
    <property type="component" value="Unassembled WGS sequence"/>
</dbReference>
<evidence type="ECO:0000313" key="1">
    <source>
        <dbReference type="EMBL" id="NFA41831.1"/>
    </source>
</evidence>